<organism evidence="1 2">
    <name type="scientific">Fusarium floridanum</name>
    <dbReference type="NCBI Taxonomy" id="1325733"/>
    <lineage>
        <taxon>Eukaryota</taxon>
        <taxon>Fungi</taxon>
        <taxon>Dikarya</taxon>
        <taxon>Ascomycota</taxon>
        <taxon>Pezizomycotina</taxon>
        <taxon>Sordariomycetes</taxon>
        <taxon>Hypocreomycetidae</taxon>
        <taxon>Hypocreales</taxon>
        <taxon>Nectriaceae</taxon>
        <taxon>Fusarium</taxon>
        <taxon>Fusarium solani species complex</taxon>
    </lineage>
</organism>
<dbReference type="AlphaFoldDB" id="A0A428NDS7"/>
<keyword evidence="2" id="KW-1185">Reference proteome</keyword>
<gene>
    <name evidence="1" type="ORF">CEP51_016864</name>
</gene>
<dbReference type="Proteomes" id="UP000287972">
    <property type="component" value="Unassembled WGS sequence"/>
</dbReference>
<protein>
    <submittedName>
        <fullName evidence="1">Uncharacterized protein</fullName>
    </submittedName>
</protein>
<sequence length="174" mass="20608">MGMSSKLLRDNPHIAAWHFYRRFGLFRDIVLKRKFNVTDYWNSVDFEHDEHVRKEFARIWGFHVTAVNPEPARVQQQGEGNPLAVNPSQHPLTFQWLSQILNRCQRHHCSETYCLRKKKDSGEIACRFFFPRDTRDTTDVVQRQGQSYFSFEATRNDSLMNHYNRCLSLGVIQS</sequence>
<reference evidence="1 2" key="1">
    <citation type="submission" date="2017-06" db="EMBL/GenBank/DDBJ databases">
        <title>Comparative genomic analysis of Ambrosia Fusariam Clade fungi.</title>
        <authorList>
            <person name="Stajich J.E."/>
            <person name="Carrillo J."/>
            <person name="Kijimoto T."/>
            <person name="Eskalen A."/>
            <person name="O'Donnell K."/>
            <person name="Kasson M."/>
        </authorList>
    </citation>
    <scope>NUCLEOTIDE SEQUENCE [LARGE SCALE GENOMIC DNA]</scope>
    <source>
        <strain evidence="1 2">NRRL62606</strain>
    </source>
</reference>
<evidence type="ECO:0000313" key="2">
    <source>
        <dbReference type="Proteomes" id="UP000287972"/>
    </source>
</evidence>
<proteinExistence type="predicted"/>
<accession>A0A428NDS7</accession>
<name>A0A428NDS7_9HYPO</name>
<comment type="caution">
    <text evidence="1">The sequence shown here is derived from an EMBL/GenBank/DDBJ whole genome shotgun (WGS) entry which is preliminary data.</text>
</comment>
<dbReference type="EMBL" id="NKCL01001551">
    <property type="protein sequence ID" value="RSL38936.1"/>
    <property type="molecule type" value="Genomic_DNA"/>
</dbReference>
<evidence type="ECO:0000313" key="1">
    <source>
        <dbReference type="EMBL" id="RSL38936.1"/>
    </source>
</evidence>